<evidence type="ECO:0000256" key="2">
    <source>
        <dbReference type="ARBA" id="ARBA00002803"/>
    </source>
</evidence>
<dbReference type="Proteomes" id="UP001529369">
    <property type="component" value="Unassembled WGS sequence"/>
</dbReference>
<keyword evidence="13" id="KW-1185">Reference proteome</keyword>
<proteinExistence type="predicted"/>
<comment type="pathway">
    <text evidence="3">Cofactor biosynthesis; riboflavin biosynthesis; riboflavin from 2-hydroxy-3-oxobutyl phosphate and 5-amino-6-(D-ribitylamino)uracil: step 2/2.</text>
</comment>
<keyword evidence="6" id="KW-0686">Riboflavin biosynthesis</keyword>
<dbReference type="Gene3D" id="2.40.30.20">
    <property type="match status" value="2"/>
</dbReference>
<dbReference type="InterPro" id="IPR026017">
    <property type="entry name" value="Lumazine-bd_dom"/>
</dbReference>
<sequence length="220" mass="22724">MFTGIVTDLGTVRDIQPLGEGSDMRLVIGTSPAFLGEPAPAVIGASIACSGCCLTAVQLGGDFFAVDASAESLSKTTLGRLVAGSRINLERPLRMGDELGGHLVSGHVDGVAEVLSAVPENGSVRWRFRLPPGLARFVAEKGSVAIDGVSLTVNEVDGDVFGVNIIPHTAAVTTFATLQPGGFVNIEIDTLARYVARLVSTDPMARDSSARPAPPRGTVA</sequence>
<dbReference type="InterPro" id="IPR001783">
    <property type="entry name" value="Lumazine-bd"/>
</dbReference>
<evidence type="ECO:0000256" key="10">
    <source>
        <dbReference type="PROSITE-ProRule" id="PRU00524"/>
    </source>
</evidence>
<dbReference type="EMBL" id="JAUFPN010000180">
    <property type="protein sequence ID" value="MDN3566652.1"/>
    <property type="molecule type" value="Genomic_DNA"/>
</dbReference>
<dbReference type="NCBIfam" id="NF006767">
    <property type="entry name" value="PRK09289.1"/>
    <property type="match status" value="1"/>
</dbReference>
<dbReference type="EC" id="2.5.1.9" evidence="4 9"/>
<evidence type="ECO:0000256" key="3">
    <source>
        <dbReference type="ARBA" id="ARBA00004887"/>
    </source>
</evidence>
<protein>
    <recommendedName>
        <fullName evidence="5 9">Riboflavin synthase</fullName>
        <ecNumber evidence="4 9">2.5.1.9</ecNumber>
    </recommendedName>
</protein>
<comment type="caution">
    <text evidence="12">The sequence shown here is derived from an EMBL/GenBank/DDBJ whole genome shotgun (WGS) entry which is preliminary data.</text>
</comment>
<evidence type="ECO:0000256" key="4">
    <source>
        <dbReference type="ARBA" id="ARBA00012827"/>
    </source>
</evidence>
<organism evidence="12 13">
    <name type="scientific">Paeniroseomonas aquatica</name>
    <dbReference type="NCBI Taxonomy" id="373043"/>
    <lineage>
        <taxon>Bacteria</taxon>
        <taxon>Pseudomonadati</taxon>
        <taxon>Pseudomonadota</taxon>
        <taxon>Alphaproteobacteria</taxon>
        <taxon>Acetobacterales</taxon>
        <taxon>Acetobacteraceae</taxon>
        <taxon>Paeniroseomonas</taxon>
    </lineage>
</organism>
<dbReference type="NCBIfam" id="TIGR00187">
    <property type="entry name" value="ribE"/>
    <property type="match status" value="1"/>
</dbReference>
<evidence type="ECO:0000256" key="8">
    <source>
        <dbReference type="ARBA" id="ARBA00022737"/>
    </source>
</evidence>
<feature type="domain" description="Lumazine-binding" evidence="11">
    <location>
        <begin position="1"/>
        <end position="102"/>
    </location>
</feature>
<feature type="domain" description="Lumazine-binding" evidence="11">
    <location>
        <begin position="103"/>
        <end position="199"/>
    </location>
</feature>
<evidence type="ECO:0000256" key="6">
    <source>
        <dbReference type="ARBA" id="ARBA00022619"/>
    </source>
</evidence>
<dbReference type="PANTHER" id="PTHR21098:SF12">
    <property type="entry name" value="RIBOFLAVIN SYNTHASE"/>
    <property type="match status" value="1"/>
</dbReference>
<keyword evidence="7 12" id="KW-0808">Transferase</keyword>
<dbReference type="InterPro" id="IPR023366">
    <property type="entry name" value="ATP_synth_asu-like_sf"/>
</dbReference>
<evidence type="ECO:0000259" key="11">
    <source>
        <dbReference type="PROSITE" id="PS51177"/>
    </source>
</evidence>
<dbReference type="CDD" id="cd00402">
    <property type="entry name" value="Riboflavin_synthase_like"/>
    <property type="match status" value="1"/>
</dbReference>
<dbReference type="Pfam" id="PF00677">
    <property type="entry name" value="Lum_binding"/>
    <property type="match status" value="2"/>
</dbReference>
<dbReference type="SUPFAM" id="SSF63380">
    <property type="entry name" value="Riboflavin synthase domain-like"/>
    <property type="match status" value="2"/>
</dbReference>
<comment type="function">
    <text evidence="2">Catalyzes the dismutation of two molecules of 6,7-dimethyl-8-ribityllumazine, resulting in the formation of riboflavin and 5-amino-6-(D-ribitylamino)uracil.</text>
</comment>
<feature type="repeat" description="Lumazine-binding" evidence="10">
    <location>
        <begin position="1"/>
        <end position="102"/>
    </location>
</feature>
<name>A0ABT8AA48_9PROT</name>
<comment type="catalytic activity">
    <reaction evidence="1">
        <text>2 6,7-dimethyl-8-(1-D-ribityl)lumazine + H(+) = 5-amino-6-(D-ribitylamino)uracil + riboflavin</text>
        <dbReference type="Rhea" id="RHEA:20772"/>
        <dbReference type="ChEBI" id="CHEBI:15378"/>
        <dbReference type="ChEBI" id="CHEBI:15934"/>
        <dbReference type="ChEBI" id="CHEBI:57986"/>
        <dbReference type="ChEBI" id="CHEBI:58201"/>
        <dbReference type="EC" id="2.5.1.9"/>
    </reaction>
</comment>
<evidence type="ECO:0000256" key="1">
    <source>
        <dbReference type="ARBA" id="ARBA00000968"/>
    </source>
</evidence>
<dbReference type="PANTHER" id="PTHR21098">
    <property type="entry name" value="RIBOFLAVIN SYNTHASE ALPHA CHAIN"/>
    <property type="match status" value="1"/>
</dbReference>
<evidence type="ECO:0000256" key="7">
    <source>
        <dbReference type="ARBA" id="ARBA00022679"/>
    </source>
</evidence>
<evidence type="ECO:0000256" key="9">
    <source>
        <dbReference type="NCBIfam" id="TIGR00187"/>
    </source>
</evidence>
<feature type="repeat" description="Lumazine-binding" evidence="10">
    <location>
        <begin position="103"/>
        <end position="199"/>
    </location>
</feature>
<reference evidence="13" key="1">
    <citation type="journal article" date="2019" name="Int. J. Syst. Evol. Microbiol.">
        <title>The Global Catalogue of Microorganisms (GCM) 10K type strain sequencing project: providing services to taxonomists for standard genome sequencing and annotation.</title>
        <authorList>
            <consortium name="The Broad Institute Genomics Platform"/>
            <consortium name="The Broad Institute Genome Sequencing Center for Infectious Disease"/>
            <person name="Wu L."/>
            <person name="Ma J."/>
        </authorList>
    </citation>
    <scope>NUCLEOTIDE SEQUENCE [LARGE SCALE GENOMIC DNA]</scope>
    <source>
        <strain evidence="13">CECT 7131</strain>
    </source>
</reference>
<dbReference type="GO" id="GO:0004746">
    <property type="term" value="F:riboflavin synthase activity"/>
    <property type="evidence" value="ECO:0007669"/>
    <property type="project" value="UniProtKB-EC"/>
</dbReference>
<dbReference type="RefSeq" id="WP_290318596.1">
    <property type="nucleotide sequence ID" value="NZ_JAUFPN010000180.1"/>
</dbReference>
<dbReference type="PIRSF" id="PIRSF000498">
    <property type="entry name" value="Riboflavin_syn_A"/>
    <property type="match status" value="1"/>
</dbReference>
<evidence type="ECO:0000256" key="5">
    <source>
        <dbReference type="ARBA" id="ARBA00013950"/>
    </source>
</evidence>
<keyword evidence="8" id="KW-0677">Repeat</keyword>
<evidence type="ECO:0000313" key="12">
    <source>
        <dbReference type="EMBL" id="MDN3566652.1"/>
    </source>
</evidence>
<evidence type="ECO:0000313" key="13">
    <source>
        <dbReference type="Proteomes" id="UP001529369"/>
    </source>
</evidence>
<dbReference type="InterPro" id="IPR017938">
    <property type="entry name" value="Riboflavin_synthase-like_b-brl"/>
</dbReference>
<gene>
    <name evidence="12" type="ORF">QWZ14_19945</name>
</gene>
<dbReference type="PROSITE" id="PS51177">
    <property type="entry name" value="LUMAZINE_BIND"/>
    <property type="match status" value="2"/>
</dbReference>
<accession>A0ABT8AA48</accession>